<dbReference type="OrthoDB" id="407298at2759"/>
<reference evidence="3" key="1">
    <citation type="journal article" date="2021" name="J Fungi (Basel)">
        <title>Genomic and Metabolomic Analyses of the Marine Fungus Emericellopsis cladophorae: Insights into Saltwater Adaptability Mechanisms and Its Biosynthetic Potential.</title>
        <authorList>
            <person name="Goncalves M.F.M."/>
            <person name="Hilario S."/>
            <person name="Van de Peer Y."/>
            <person name="Esteves A.C."/>
            <person name="Alves A."/>
        </authorList>
    </citation>
    <scope>NUCLEOTIDE SEQUENCE</scope>
    <source>
        <strain evidence="3">MUM 19.33</strain>
    </source>
</reference>
<dbReference type="GO" id="GO:0008194">
    <property type="term" value="F:UDP-glycosyltransferase activity"/>
    <property type="evidence" value="ECO:0007669"/>
    <property type="project" value="InterPro"/>
</dbReference>
<sequence>MFARLIPLVALLVVAVAYLFSAQQDEPRPPYIQGRNRTALFLANEEHGLANVFIATAFAMLENHPDIQVHYASWDSARQRVHRAASFAREANPAAQNIIFHTLTSMSYRDAVEAQGKNFTNIIHAPASAGIAHISRDIQTYLCPWEPAQHLELYDEVGALLDAVDPAVVVVDSIFRPAIDATRDRHRQHAILTPNTHVDNFPAIQPYGGMFWKYPAMSSGFSFPIPWHQIPENIYLNARFIYSIMAGSFIRRKQAVLRQHGLQDPIDFMHLHRPDVPWITMHTEGAAIPVDVVPANVTSAGPILVHSATAAQQDPELVAWMQRAPTVLINLGSSVQYDDQRARAFAQAIADVLARSDVQVLWKFRTWGAMSDDYLDALAPHVLGDRVRLPTWLAADPYALLASGHVSVFVHHGGSGCYHEGISSGVPQLVLPLWADLYSFAALAETLGVGSWGCRQTSPEWTSECLSESLLRVIANEKMREKASALGEKVRARGNGRDIAAKEIAKLALTAHKFPTPVTNRRPAQPLGRPYDLLANSLSLVGD</sequence>
<dbReference type="CDD" id="cd03784">
    <property type="entry name" value="GT1_Gtf-like"/>
    <property type="match status" value="1"/>
</dbReference>
<dbReference type="RefSeq" id="XP_051360283.1">
    <property type="nucleotide sequence ID" value="XM_051508672.1"/>
</dbReference>
<dbReference type="InterPro" id="IPR002213">
    <property type="entry name" value="UDP_glucos_trans"/>
</dbReference>
<dbReference type="SUPFAM" id="SSF53756">
    <property type="entry name" value="UDP-Glycosyltransferase/glycogen phosphorylase"/>
    <property type="match status" value="1"/>
</dbReference>
<accession>A0A9P9XX13</accession>
<keyword evidence="2" id="KW-0732">Signal</keyword>
<organism evidence="3 4">
    <name type="scientific">Emericellopsis cladophorae</name>
    <dbReference type="NCBI Taxonomy" id="2686198"/>
    <lineage>
        <taxon>Eukaryota</taxon>
        <taxon>Fungi</taxon>
        <taxon>Dikarya</taxon>
        <taxon>Ascomycota</taxon>
        <taxon>Pezizomycotina</taxon>
        <taxon>Sordariomycetes</taxon>
        <taxon>Hypocreomycetidae</taxon>
        <taxon>Hypocreales</taxon>
        <taxon>Bionectriaceae</taxon>
        <taxon>Emericellopsis</taxon>
    </lineage>
</organism>
<feature type="chain" id="PRO_5040274519" evidence="2">
    <location>
        <begin position="23"/>
        <end position="543"/>
    </location>
</feature>
<evidence type="ECO:0000313" key="4">
    <source>
        <dbReference type="Proteomes" id="UP001055219"/>
    </source>
</evidence>
<name>A0A9P9XX13_9HYPO</name>
<protein>
    <submittedName>
        <fullName evidence="3">Uncharacterized protein</fullName>
    </submittedName>
</protein>
<reference evidence="3" key="2">
    <citation type="submission" date="2022-07" db="EMBL/GenBank/DDBJ databases">
        <authorList>
            <person name="Goncalves M.F.M."/>
            <person name="Hilario S."/>
            <person name="Van De Peer Y."/>
            <person name="Esteves A.C."/>
            <person name="Alves A."/>
        </authorList>
    </citation>
    <scope>NUCLEOTIDE SEQUENCE</scope>
    <source>
        <strain evidence="3">MUM 19.33</strain>
    </source>
</reference>
<evidence type="ECO:0000256" key="1">
    <source>
        <dbReference type="ARBA" id="ARBA00022679"/>
    </source>
</evidence>
<dbReference type="Proteomes" id="UP001055219">
    <property type="component" value="Unassembled WGS sequence"/>
</dbReference>
<dbReference type="Gene3D" id="3.40.50.2000">
    <property type="entry name" value="Glycogen Phosphorylase B"/>
    <property type="match status" value="1"/>
</dbReference>
<dbReference type="InterPro" id="IPR050426">
    <property type="entry name" value="Glycosyltransferase_28"/>
</dbReference>
<dbReference type="AlphaFoldDB" id="A0A9P9XX13"/>
<evidence type="ECO:0000313" key="3">
    <source>
        <dbReference type="EMBL" id="KAI6779427.1"/>
    </source>
</evidence>
<keyword evidence="1" id="KW-0808">Transferase</keyword>
<feature type="signal peptide" evidence="2">
    <location>
        <begin position="1"/>
        <end position="22"/>
    </location>
</feature>
<gene>
    <name evidence="3" type="ORF">J7T54_005241</name>
</gene>
<proteinExistence type="predicted"/>
<dbReference type="EMBL" id="JAGIXG020000047">
    <property type="protein sequence ID" value="KAI6779427.1"/>
    <property type="molecule type" value="Genomic_DNA"/>
</dbReference>
<keyword evidence="4" id="KW-1185">Reference proteome</keyword>
<evidence type="ECO:0000256" key="2">
    <source>
        <dbReference type="SAM" id="SignalP"/>
    </source>
</evidence>
<dbReference type="PANTHER" id="PTHR48050:SF13">
    <property type="entry name" value="STEROL 3-BETA-GLUCOSYLTRANSFERASE UGT80A2"/>
    <property type="match status" value="1"/>
</dbReference>
<dbReference type="PANTHER" id="PTHR48050">
    <property type="entry name" value="STEROL 3-BETA-GLUCOSYLTRANSFERASE"/>
    <property type="match status" value="1"/>
</dbReference>
<comment type="caution">
    <text evidence="3">The sequence shown here is derived from an EMBL/GenBank/DDBJ whole genome shotgun (WGS) entry which is preliminary data.</text>
</comment>
<dbReference type="Pfam" id="PF00201">
    <property type="entry name" value="UDPGT"/>
    <property type="match status" value="1"/>
</dbReference>
<dbReference type="GeneID" id="75831726"/>